<dbReference type="OrthoDB" id="8640229at2"/>
<dbReference type="HOGENOM" id="CLU_147810_2_3_6"/>
<dbReference type="InterPro" id="IPR038666">
    <property type="entry name" value="SSP1_head-tail_sf"/>
</dbReference>
<name>A0A068R379_9GAMM</name>
<evidence type="ECO:0000313" key="2">
    <source>
        <dbReference type="Proteomes" id="UP000032735"/>
    </source>
</evidence>
<reference evidence="1 2" key="1">
    <citation type="submission" date="2013-07" db="EMBL/GenBank/DDBJ databases">
        <authorList>
            <person name="Genoscope - CEA"/>
        </authorList>
    </citation>
    <scope>NUCLEOTIDE SEQUENCE [LARGE SCALE GENOMIC DNA]</scope>
    <source>
        <strain evidence="1 2">G6</strain>
    </source>
</reference>
<dbReference type="AlphaFoldDB" id="A0A068R379"/>
<dbReference type="RefSeq" id="WP_045957948.1">
    <property type="nucleotide sequence ID" value="NZ_FO704551.1"/>
</dbReference>
<dbReference type="STRING" id="1354304.XPG1_0930"/>
<dbReference type="Gene3D" id="2.40.10.270">
    <property type="entry name" value="Bacteriophage SPP1 head-tail adaptor protein"/>
    <property type="match status" value="1"/>
</dbReference>
<organism evidence="1 2">
    <name type="scientific">Xenorhabdus poinarii G6</name>
    <dbReference type="NCBI Taxonomy" id="1354304"/>
    <lineage>
        <taxon>Bacteria</taxon>
        <taxon>Pseudomonadati</taxon>
        <taxon>Pseudomonadota</taxon>
        <taxon>Gammaproteobacteria</taxon>
        <taxon>Enterobacterales</taxon>
        <taxon>Morganellaceae</taxon>
        <taxon>Xenorhabdus</taxon>
    </lineage>
</organism>
<dbReference type="EMBL" id="FO704551">
    <property type="protein sequence ID" value="CDG20585.1"/>
    <property type="molecule type" value="Genomic_DNA"/>
</dbReference>
<keyword evidence="2" id="KW-1185">Reference proteome</keyword>
<dbReference type="Proteomes" id="UP000032735">
    <property type="component" value="Chromosome"/>
</dbReference>
<dbReference type="KEGG" id="xpo:XPG1_0930"/>
<evidence type="ECO:0000313" key="1">
    <source>
        <dbReference type="EMBL" id="CDG20585.1"/>
    </source>
</evidence>
<dbReference type="InterPro" id="IPR008767">
    <property type="entry name" value="Phage_SPP1_head-tail_adaptor"/>
</dbReference>
<dbReference type="NCBIfam" id="TIGR01563">
    <property type="entry name" value="gp16_SPP1"/>
    <property type="match status" value="1"/>
</dbReference>
<dbReference type="Pfam" id="PF05521">
    <property type="entry name" value="Phage_HCP"/>
    <property type="match status" value="1"/>
</dbReference>
<protein>
    <submittedName>
        <fullName evidence="1">Gp9</fullName>
    </submittedName>
</protein>
<sequence length="106" mass="11841">MKAGALRHRITIQGIRSQRTPSGGVTKEHYTVATVWAEAKFISGRELVASNAVLSESIVRFWVRYRADIDTTMGIVFRGKTYTIQAVMPDNKLTLLELLCQEGVKS</sequence>
<accession>A0A068R379</accession>
<gene>
    <name evidence="1" type="ORF">XPG1_0930</name>
</gene>
<proteinExistence type="predicted"/>